<dbReference type="EMBL" id="LNZH02000212">
    <property type="protein sequence ID" value="OCB84947.1"/>
    <property type="molecule type" value="Genomic_DNA"/>
</dbReference>
<feature type="compositionally biased region" description="Polar residues" evidence="1">
    <location>
        <begin position="465"/>
        <end position="477"/>
    </location>
</feature>
<feature type="region of interest" description="Disordered" evidence="1">
    <location>
        <begin position="155"/>
        <end position="212"/>
    </location>
</feature>
<evidence type="ECO:0000313" key="2">
    <source>
        <dbReference type="EMBL" id="OCB84947.1"/>
    </source>
</evidence>
<evidence type="ECO:0000313" key="3">
    <source>
        <dbReference type="Proteomes" id="UP000757232"/>
    </source>
</evidence>
<reference evidence="2" key="1">
    <citation type="submission" date="2016-06" db="EMBL/GenBank/DDBJ databases">
        <title>Draft Genome sequence of the fungus Inonotus baumii.</title>
        <authorList>
            <person name="Zhu H."/>
            <person name="Lin W."/>
        </authorList>
    </citation>
    <scope>NUCLEOTIDE SEQUENCE</scope>
    <source>
        <strain evidence="2">821</strain>
    </source>
</reference>
<dbReference type="OrthoDB" id="3268365at2759"/>
<organism evidence="2 3">
    <name type="scientific">Sanghuangporus baumii</name>
    <name type="common">Phellinus baumii</name>
    <dbReference type="NCBI Taxonomy" id="108892"/>
    <lineage>
        <taxon>Eukaryota</taxon>
        <taxon>Fungi</taxon>
        <taxon>Dikarya</taxon>
        <taxon>Basidiomycota</taxon>
        <taxon>Agaricomycotina</taxon>
        <taxon>Agaricomycetes</taxon>
        <taxon>Hymenochaetales</taxon>
        <taxon>Hymenochaetaceae</taxon>
        <taxon>Sanghuangporus</taxon>
    </lineage>
</organism>
<comment type="caution">
    <text evidence="2">The sequence shown here is derived from an EMBL/GenBank/DDBJ whole genome shotgun (WGS) entry which is preliminary data.</text>
</comment>
<gene>
    <name evidence="2" type="ORF">A7U60_g7901</name>
</gene>
<feature type="region of interest" description="Disordered" evidence="1">
    <location>
        <begin position="391"/>
        <end position="477"/>
    </location>
</feature>
<name>A0A9Q5MZ77_SANBA</name>
<proteinExistence type="predicted"/>
<feature type="compositionally biased region" description="Basic residues" evidence="1">
    <location>
        <begin position="169"/>
        <end position="183"/>
    </location>
</feature>
<evidence type="ECO:0000256" key="1">
    <source>
        <dbReference type="SAM" id="MobiDB-lite"/>
    </source>
</evidence>
<dbReference type="AlphaFoldDB" id="A0A9Q5MZ77"/>
<feature type="compositionally biased region" description="Basic residues" evidence="1">
    <location>
        <begin position="396"/>
        <end position="408"/>
    </location>
</feature>
<accession>A0A9Q5MZ77</accession>
<keyword evidence="3" id="KW-1185">Reference proteome</keyword>
<feature type="compositionally biased region" description="Basic and acidic residues" evidence="1">
    <location>
        <begin position="184"/>
        <end position="204"/>
    </location>
</feature>
<protein>
    <submittedName>
        <fullName evidence="2">Uncharacterized protein</fullName>
    </submittedName>
</protein>
<feature type="compositionally biased region" description="Polar residues" evidence="1">
    <location>
        <begin position="155"/>
        <end position="168"/>
    </location>
</feature>
<dbReference type="Proteomes" id="UP000757232">
    <property type="component" value="Unassembled WGS sequence"/>
</dbReference>
<sequence length="477" mass="52888">MEQTLTPPPSFRALRVRTRPRTRTTSDENECGNIATDRITEGGIVSERTLKETSPARGRTRSRITRNGLMLNTGFSHTHFSLGLSACCSPMYTRNELSSSDGDEDLIFQMSPVQGHSSSPFCFEGARQVRADANRVRLSTTQTLSALWEKHKSSLSGTDLQQLQSPRTPNRRSHRGSFTRHQRGLSDTHATDFSRRERRGEHRPRQSAKALFDLTPIPQAPIAMAPPSPPAEEPFMYSFPTFDSSPLMKAREARACRQASRTHAREEYLTDGVESESIGGKLDISLEPQSNVPSSQRYGPIRARNLRIQSGESLPDDVDDTNYISHAFKSTSLDPEKDTDFDGVDEGEAFDNGYYWSQRSSSVSSSSTGDATSLDHSNLFSSSLLASFPVMPSSRSRTHSNSRSHAQSRHVSQSEIDPEATATAMMNRGRTFKRGGNESRQPTGEYTGGDRRGRGRTPPGRRQNTHSTSSGARTKMH</sequence>